<dbReference type="EMBL" id="UINC01024028">
    <property type="protein sequence ID" value="SVA96884.1"/>
    <property type="molecule type" value="Genomic_DNA"/>
</dbReference>
<name>A0A382A644_9ZZZZ</name>
<evidence type="ECO:0000313" key="1">
    <source>
        <dbReference type="EMBL" id="SVA96884.1"/>
    </source>
</evidence>
<organism evidence="1">
    <name type="scientific">marine metagenome</name>
    <dbReference type="NCBI Taxonomy" id="408172"/>
    <lineage>
        <taxon>unclassified sequences</taxon>
        <taxon>metagenomes</taxon>
        <taxon>ecological metagenomes</taxon>
    </lineage>
</organism>
<dbReference type="AlphaFoldDB" id="A0A382A644"/>
<protein>
    <recommendedName>
        <fullName evidence="2">LPP20 lipoprotein</fullName>
    </recommendedName>
</protein>
<dbReference type="Gene3D" id="3.10.129.140">
    <property type="entry name" value="Helicobacter TNF-alpha-Inducing protein"/>
    <property type="match status" value="1"/>
</dbReference>
<sequence>MKHLIIFLGIGLLISSCAAPPKAVKTGSEIGETPEWVQTMGRYDKGEGAIGSSPKSGLGSQPQREDAMLSARNALTQNIDIKVQSAISQTRQRLIEQGIAGAIELGTLQTQNAARQMVNQRLKNSRPIKQWKDPESEELYVWVIIEQVDLDRMAGDIHGKVIRKQLKDSSEEHSDTIKNTFDEEFDKQFSQ</sequence>
<evidence type="ECO:0008006" key="2">
    <source>
        <dbReference type="Google" id="ProtNLM"/>
    </source>
</evidence>
<proteinExistence type="predicted"/>
<reference evidence="1" key="1">
    <citation type="submission" date="2018-05" db="EMBL/GenBank/DDBJ databases">
        <authorList>
            <person name="Lanie J.A."/>
            <person name="Ng W.-L."/>
            <person name="Kazmierczak K.M."/>
            <person name="Andrzejewski T.M."/>
            <person name="Davidsen T.M."/>
            <person name="Wayne K.J."/>
            <person name="Tettelin H."/>
            <person name="Glass J.I."/>
            <person name="Rusch D."/>
            <person name="Podicherti R."/>
            <person name="Tsui H.-C.T."/>
            <person name="Winkler M.E."/>
        </authorList>
    </citation>
    <scope>NUCLEOTIDE SEQUENCE</scope>
</reference>
<gene>
    <name evidence="1" type="ORF">METZ01_LOCUS149738</name>
</gene>
<accession>A0A382A644</accession>
<dbReference type="PROSITE" id="PS51257">
    <property type="entry name" value="PROKAR_LIPOPROTEIN"/>
    <property type="match status" value="1"/>
</dbReference>